<dbReference type="InterPro" id="IPR003609">
    <property type="entry name" value="Pan_app"/>
</dbReference>
<dbReference type="InParanoid" id="D8SNE6"/>
<feature type="signal peptide" evidence="2">
    <location>
        <begin position="1"/>
        <end position="21"/>
    </location>
</feature>
<organism evidence="6">
    <name type="scientific">Selaginella moellendorffii</name>
    <name type="common">Spikemoss</name>
    <dbReference type="NCBI Taxonomy" id="88036"/>
    <lineage>
        <taxon>Eukaryota</taxon>
        <taxon>Viridiplantae</taxon>
        <taxon>Streptophyta</taxon>
        <taxon>Embryophyta</taxon>
        <taxon>Tracheophyta</taxon>
        <taxon>Lycopodiopsida</taxon>
        <taxon>Selaginellales</taxon>
        <taxon>Selaginellaceae</taxon>
        <taxon>Selaginella</taxon>
    </lineage>
</organism>
<dbReference type="SMART" id="SM00108">
    <property type="entry name" value="B_lectin"/>
    <property type="match status" value="1"/>
</dbReference>
<dbReference type="Pfam" id="PF01453">
    <property type="entry name" value="B_lectin"/>
    <property type="match status" value="1"/>
</dbReference>
<keyword evidence="6" id="KW-1185">Reference proteome</keyword>
<dbReference type="HOGENOM" id="CLU_043351_0_0_1"/>
<dbReference type="PANTHER" id="PTHR47976">
    <property type="entry name" value="G-TYPE LECTIN S-RECEPTOR-LIKE SERINE/THREONINE-PROTEIN KINASE SD2-5"/>
    <property type="match status" value="1"/>
</dbReference>
<dbReference type="Proteomes" id="UP000001514">
    <property type="component" value="Unassembled WGS sequence"/>
</dbReference>
<keyword evidence="1 2" id="KW-0732">Signal</keyword>
<dbReference type="FunCoup" id="D8SNE6">
    <property type="interactions" value="603"/>
</dbReference>
<dbReference type="PROSITE" id="PS50948">
    <property type="entry name" value="PAN"/>
    <property type="match status" value="1"/>
</dbReference>
<reference evidence="5 6" key="1">
    <citation type="journal article" date="2011" name="Science">
        <title>The Selaginella genome identifies genetic changes associated with the evolution of vascular plants.</title>
        <authorList>
            <person name="Banks J.A."/>
            <person name="Nishiyama T."/>
            <person name="Hasebe M."/>
            <person name="Bowman J.L."/>
            <person name="Gribskov M."/>
            <person name="dePamphilis C."/>
            <person name="Albert V.A."/>
            <person name="Aono N."/>
            <person name="Aoyama T."/>
            <person name="Ambrose B.A."/>
            <person name="Ashton N.W."/>
            <person name="Axtell M.J."/>
            <person name="Barker E."/>
            <person name="Barker M.S."/>
            <person name="Bennetzen J.L."/>
            <person name="Bonawitz N.D."/>
            <person name="Chapple C."/>
            <person name="Cheng C."/>
            <person name="Correa L.G."/>
            <person name="Dacre M."/>
            <person name="DeBarry J."/>
            <person name="Dreyer I."/>
            <person name="Elias M."/>
            <person name="Engstrom E.M."/>
            <person name="Estelle M."/>
            <person name="Feng L."/>
            <person name="Finet C."/>
            <person name="Floyd S.K."/>
            <person name="Frommer W.B."/>
            <person name="Fujita T."/>
            <person name="Gramzow L."/>
            <person name="Gutensohn M."/>
            <person name="Harholt J."/>
            <person name="Hattori M."/>
            <person name="Heyl A."/>
            <person name="Hirai T."/>
            <person name="Hiwatashi Y."/>
            <person name="Ishikawa M."/>
            <person name="Iwata M."/>
            <person name="Karol K.G."/>
            <person name="Koehler B."/>
            <person name="Kolukisaoglu U."/>
            <person name="Kubo M."/>
            <person name="Kurata T."/>
            <person name="Lalonde S."/>
            <person name="Li K."/>
            <person name="Li Y."/>
            <person name="Litt A."/>
            <person name="Lyons E."/>
            <person name="Manning G."/>
            <person name="Maruyama T."/>
            <person name="Michael T.P."/>
            <person name="Mikami K."/>
            <person name="Miyazaki S."/>
            <person name="Morinaga S."/>
            <person name="Murata T."/>
            <person name="Mueller-Roeber B."/>
            <person name="Nelson D.R."/>
            <person name="Obara M."/>
            <person name="Oguri Y."/>
            <person name="Olmstead R.G."/>
            <person name="Onodera N."/>
            <person name="Petersen B.L."/>
            <person name="Pils B."/>
            <person name="Prigge M."/>
            <person name="Rensing S.A."/>
            <person name="Riano-Pachon D.M."/>
            <person name="Roberts A.W."/>
            <person name="Sato Y."/>
            <person name="Scheller H.V."/>
            <person name="Schulz B."/>
            <person name="Schulz C."/>
            <person name="Shakirov E.V."/>
            <person name="Shibagaki N."/>
            <person name="Shinohara N."/>
            <person name="Shippen D.E."/>
            <person name="Soerensen I."/>
            <person name="Sotooka R."/>
            <person name="Sugimoto N."/>
            <person name="Sugita M."/>
            <person name="Sumikawa N."/>
            <person name="Tanurdzic M."/>
            <person name="Theissen G."/>
            <person name="Ulvskov P."/>
            <person name="Wakazuki S."/>
            <person name="Weng J.K."/>
            <person name="Willats W.W."/>
            <person name="Wipf D."/>
            <person name="Wolf P.G."/>
            <person name="Yang L."/>
            <person name="Zimmer A.D."/>
            <person name="Zhu Q."/>
            <person name="Mitros T."/>
            <person name="Hellsten U."/>
            <person name="Loque D."/>
            <person name="Otillar R."/>
            <person name="Salamov A."/>
            <person name="Schmutz J."/>
            <person name="Shapiro H."/>
            <person name="Lindquist E."/>
            <person name="Lucas S."/>
            <person name="Rokhsar D."/>
            <person name="Grigoriev I.V."/>
        </authorList>
    </citation>
    <scope>NUCLEOTIDE SEQUENCE [LARGE SCALE GENOMIC DNA]</scope>
</reference>
<name>D8SNE6_SELML</name>
<dbReference type="InterPro" id="IPR035446">
    <property type="entry name" value="SLSG/EP1"/>
</dbReference>
<dbReference type="Gramene" id="EFJ14055">
    <property type="protein sequence ID" value="EFJ14055"/>
    <property type="gene ID" value="SELMODRAFT_121264"/>
</dbReference>
<proteinExistence type="predicted"/>
<dbReference type="Gene3D" id="2.90.10.10">
    <property type="entry name" value="Bulb-type lectin domain"/>
    <property type="match status" value="2"/>
</dbReference>
<evidence type="ECO:0008006" key="7">
    <source>
        <dbReference type="Google" id="ProtNLM"/>
    </source>
</evidence>
<dbReference type="eggNOG" id="ENOG502QWJD">
    <property type="taxonomic scope" value="Eukaryota"/>
</dbReference>
<dbReference type="Gene3D" id="3.50.4.10">
    <property type="entry name" value="Hepatocyte Growth Factor"/>
    <property type="match status" value="1"/>
</dbReference>
<evidence type="ECO:0000259" key="3">
    <source>
        <dbReference type="PROSITE" id="PS50927"/>
    </source>
</evidence>
<feature type="chain" id="PRO_5003122877" description="Bulb-type lectin domain-containing protein" evidence="2">
    <location>
        <begin position="22"/>
        <end position="447"/>
    </location>
</feature>
<dbReference type="OMA" id="ECQWPEK"/>
<dbReference type="Pfam" id="PF08276">
    <property type="entry name" value="PAN_2"/>
    <property type="match status" value="1"/>
</dbReference>
<gene>
    <name evidence="5" type="ORF">SELMODRAFT_121264</name>
</gene>
<dbReference type="CDD" id="cd01098">
    <property type="entry name" value="PAN_AP_plant"/>
    <property type="match status" value="1"/>
</dbReference>
<dbReference type="OrthoDB" id="4062651at2759"/>
<dbReference type="SUPFAM" id="SSF57414">
    <property type="entry name" value="Hairpin loop containing domain-like"/>
    <property type="match status" value="1"/>
</dbReference>
<dbReference type="PANTHER" id="PTHR47976:SF115">
    <property type="entry name" value="RECEPTOR-LIKE SERINE_THREONINE-PROTEIN KINASE"/>
    <property type="match status" value="1"/>
</dbReference>
<protein>
    <recommendedName>
        <fullName evidence="7">Bulb-type lectin domain-containing protein</fullName>
    </recommendedName>
</protein>
<dbReference type="AlphaFoldDB" id="D8SNE6"/>
<feature type="domain" description="Apple" evidence="4">
    <location>
        <begin position="372"/>
        <end position="447"/>
    </location>
</feature>
<evidence type="ECO:0000256" key="1">
    <source>
        <dbReference type="ARBA" id="ARBA00022729"/>
    </source>
</evidence>
<dbReference type="InterPro" id="IPR001480">
    <property type="entry name" value="Bulb-type_lectin_dom"/>
</dbReference>
<dbReference type="PROSITE" id="PS50927">
    <property type="entry name" value="BULB_LECTIN"/>
    <property type="match status" value="1"/>
</dbReference>
<dbReference type="PIRSF" id="PIRSF002686">
    <property type="entry name" value="SLG"/>
    <property type="match status" value="1"/>
</dbReference>
<sequence length="447" mass="49026">MRVRGILVYCCLAIIPFLAASVDVPTSQPLVYINNDLGRFGAPLEKQDIYDSTFYRTAFFESDRGLYNLGFANSTPGRYTLALVLNADLSYSGPSYTSRLIWEANREDPVGFNASLTLGADGNLVLRDADGRSVWSTDTANKGATHAEILPTGNFVVRSNNTILWQSFDHPSDTLMVSQIFEPGMKLQSRTTLSNSSLGVYSLVMEPGGLVLYSNFSGSQQPYWVRSYYGQDTLSGALRTCDSLVAAVLEGDGPGLLLDLKTNGSAAANLKSQTLCSLNATEPLQLKNSNTWQNQSFIRLEPDGNLRAYTLGSMNLWEDPYQLFDDVDSCWLPQKCQPFGICSNGGCVGCLNPDGTTAAWSSTCTAPRVDSCTDVQSLDFLPVPGAEYFSSRYLNSTVTSFEDCRSRCLQNCSCSAFFYWNESSSCFMTNNVTLQIVSNQSHVAYIK</sequence>
<dbReference type="KEGG" id="smo:SELMODRAFT_121264"/>
<evidence type="ECO:0000256" key="2">
    <source>
        <dbReference type="SAM" id="SignalP"/>
    </source>
</evidence>
<dbReference type="CDD" id="cd00028">
    <property type="entry name" value="B_lectin"/>
    <property type="match status" value="1"/>
</dbReference>
<dbReference type="EMBL" id="GL377629">
    <property type="protein sequence ID" value="EFJ14055.1"/>
    <property type="molecule type" value="Genomic_DNA"/>
</dbReference>
<dbReference type="InterPro" id="IPR051343">
    <property type="entry name" value="G-type_lectin_kinases/EP1-like"/>
</dbReference>
<accession>D8SNE6</accession>
<evidence type="ECO:0000313" key="6">
    <source>
        <dbReference type="Proteomes" id="UP000001514"/>
    </source>
</evidence>
<dbReference type="SUPFAM" id="SSF51110">
    <property type="entry name" value="alpha-D-mannose-specific plant lectins"/>
    <property type="match status" value="1"/>
</dbReference>
<feature type="non-terminal residue" evidence="5">
    <location>
        <position position="447"/>
    </location>
</feature>
<evidence type="ECO:0000259" key="4">
    <source>
        <dbReference type="PROSITE" id="PS50948"/>
    </source>
</evidence>
<dbReference type="InterPro" id="IPR036426">
    <property type="entry name" value="Bulb-type_lectin_dom_sf"/>
</dbReference>
<evidence type="ECO:0000313" key="5">
    <source>
        <dbReference type="EMBL" id="EFJ14055.1"/>
    </source>
</evidence>
<feature type="domain" description="Bulb-type lectin" evidence="3">
    <location>
        <begin position="57"/>
        <end position="170"/>
    </location>
</feature>